<comment type="caution">
    <text evidence="1">The sequence shown here is derived from an EMBL/GenBank/DDBJ whole genome shotgun (WGS) entry which is preliminary data.</text>
</comment>
<gene>
    <name evidence="1" type="ORF">PoB_000283600</name>
</gene>
<evidence type="ECO:0000313" key="2">
    <source>
        <dbReference type="Proteomes" id="UP000735302"/>
    </source>
</evidence>
<protein>
    <submittedName>
        <fullName evidence="1">Uncharacterized protein</fullName>
    </submittedName>
</protein>
<sequence length="143" mass="16780">MKHTDEDTTQDILIEDTIDSFRQAYTLHSQPNRTNPVTSQTGNRALRQYLFSRRATDVRPGCKTQRIAPTLRQDASRSRLNVLWHQRNRVFSNMYCWTRHELLLPVWALPRVNSQTMFLGRLYCIGMISEAPEGHTRQEHVNI</sequence>
<evidence type="ECO:0000313" key="1">
    <source>
        <dbReference type="EMBL" id="GFN76330.1"/>
    </source>
</evidence>
<keyword evidence="2" id="KW-1185">Reference proteome</keyword>
<reference evidence="1 2" key="1">
    <citation type="journal article" date="2021" name="Elife">
        <title>Chloroplast acquisition without the gene transfer in kleptoplastic sea slugs, Plakobranchus ocellatus.</title>
        <authorList>
            <person name="Maeda T."/>
            <person name="Takahashi S."/>
            <person name="Yoshida T."/>
            <person name="Shimamura S."/>
            <person name="Takaki Y."/>
            <person name="Nagai Y."/>
            <person name="Toyoda A."/>
            <person name="Suzuki Y."/>
            <person name="Arimoto A."/>
            <person name="Ishii H."/>
            <person name="Satoh N."/>
            <person name="Nishiyama T."/>
            <person name="Hasebe M."/>
            <person name="Maruyama T."/>
            <person name="Minagawa J."/>
            <person name="Obokata J."/>
            <person name="Shigenobu S."/>
        </authorList>
    </citation>
    <scope>NUCLEOTIDE SEQUENCE [LARGE SCALE GENOMIC DNA]</scope>
</reference>
<dbReference type="EMBL" id="BLXT01000370">
    <property type="protein sequence ID" value="GFN76330.1"/>
    <property type="molecule type" value="Genomic_DNA"/>
</dbReference>
<proteinExistence type="predicted"/>
<dbReference type="AlphaFoldDB" id="A0AAV3Y1T0"/>
<dbReference type="Proteomes" id="UP000735302">
    <property type="component" value="Unassembled WGS sequence"/>
</dbReference>
<name>A0AAV3Y1T0_9GAST</name>
<organism evidence="1 2">
    <name type="scientific">Plakobranchus ocellatus</name>
    <dbReference type="NCBI Taxonomy" id="259542"/>
    <lineage>
        <taxon>Eukaryota</taxon>
        <taxon>Metazoa</taxon>
        <taxon>Spiralia</taxon>
        <taxon>Lophotrochozoa</taxon>
        <taxon>Mollusca</taxon>
        <taxon>Gastropoda</taxon>
        <taxon>Heterobranchia</taxon>
        <taxon>Euthyneura</taxon>
        <taxon>Panpulmonata</taxon>
        <taxon>Sacoglossa</taxon>
        <taxon>Placobranchoidea</taxon>
        <taxon>Plakobranchidae</taxon>
        <taxon>Plakobranchus</taxon>
    </lineage>
</organism>
<accession>A0AAV3Y1T0</accession>